<dbReference type="InterPro" id="IPR054734">
    <property type="entry name" value="PqqF-like_C_4"/>
</dbReference>
<comment type="cofactor">
    <cofactor evidence="1">
        <name>Zn(2+)</name>
        <dbReference type="ChEBI" id="CHEBI:29105"/>
    </cofactor>
</comment>
<dbReference type="InterPro" id="IPR007863">
    <property type="entry name" value="Peptidase_M16_C"/>
</dbReference>
<dbReference type="FunFam" id="3.30.830.10:FF:000012">
    <property type="entry name" value="Protease 3"/>
    <property type="match status" value="1"/>
</dbReference>
<reference evidence="13 14" key="1">
    <citation type="submission" date="2011-07" db="EMBL/GenBank/DDBJ databases">
        <authorList>
            <person name="Coyne R."/>
            <person name="Brami D."/>
            <person name="Johnson J."/>
            <person name="Hostetler J."/>
            <person name="Hannick L."/>
            <person name="Clark T."/>
            <person name="Cassidy-Hanley D."/>
            <person name="Inman J."/>
        </authorList>
    </citation>
    <scope>NUCLEOTIDE SEQUENCE [LARGE SCALE GENOMIC DNA]</scope>
    <source>
        <strain evidence="13 14">G5</strain>
    </source>
</reference>
<dbReference type="GO" id="GO:0004222">
    <property type="term" value="F:metalloendopeptidase activity"/>
    <property type="evidence" value="ECO:0007669"/>
    <property type="project" value="UniProtKB-EC"/>
</dbReference>
<dbReference type="AlphaFoldDB" id="G0QXY5"/>
<dbReference type="Pfam" id="PF22456">
    <property type="entry name" value="PqqF-like_C_4"/>
    <property type="match status" value="1"/>
</dbReference>
<dbReference type="Proteomes" id="UP000008983">
    <property type="component" value="Unassembled WGS sequence"/>
</dbReference>
<dbReference type="SUPFAM" id="SSF63411">
    <property type="entry name" value="LuxS/MPP-like metallohydrolase"/>
    <property type="match status" value="4"/>
</dbReference>
<evidence type="ECO:0000313" key="14">
    <source>
        <dbReference type="Proteomes" id="UP000008983"/>
    </source>
</evidence>
<dbReference type="GO" id="GO:0046872">
    <property type="term" value="F:metal ion binding"/>
    <property type="evidence" value="ECO:0007669"/>
    <property type="project" value="UniProtKB-KW"/>
</dbReference>
<dbReference type="EC" id="3.4.24.56" evidence="13"/>
<dbReference type="Pfam" id="PF16187">
    <property type="entry name" value="Peptidase_M16_M"/>
    <property type="match status" value="1"/>
</dbReference>
<evidence type="ECO:0000259" key="9">
    <source>
        <dbReference type="Pfam" id="PF00675"/>
    </source>
</evidence>
<evidence type="ECO:0000313" key="13">
    <source>
        <dbReference type="EMBL" id="EGR29937.1"/>
    </source>
</evidence>
<feature type="domain" description="Peptidase M16 middle/third" evidence="11">
    <location>
        <begin position="372"/>
        <end position="656"/>
    </location>
</feature>
<dbReference type="InterPro" id="IPR050626">
    <property type="entry name" value="Peptidase_M16"/>
</dbReference>
<evidence type="ECO:0000256" key="4">
    <source>
        <dbReference type="ARBA" id="ARBA00022723"/>
    </source>
</evidence>
<keyword evidence="7" id="KW-0482">Metalloprotease</keyword>
<accession>G0QXY5</accession>
<evidence type="ECO:0000256" key="1">
    <source>
        <dbReference type="ARBA" id="ARBA00001947"/>
    </source>
</evidence>
<dbReference type="OMA" id="FLECYIH"/>
<dbReference type="InParanoid" id="G0QXY5"/>
<keyword evidence="4" id="KW-0479">Metal-binding</keyword>
<dbReference type="MEROPS" id="M16.020"/>
<dbReference type="InterPro" id="IPR032632">
    <property type="entry name" value="Peptidase_M16_M"/>
</dbReference>
<dbReference type="GO" id="GO:0006508">
    <property type="term" value="P:proteolysis"/>
    <property type="evidence" value="ECO:0007669"/>
    <property type="project" value="UniProtKB-KW"/>
</dbReference>
<dbReference type="eggNOG" id="KOG0959">
    <property type="taxonomic scope" value="Eukaryota"/>
</dbReference>
<keyword evidence="5 13" id="KW-0378">Hydrolase</keyword>
<evidence type="ECO:0000259" key="12">
    <source>
        <dbReference type="Pfam" id="PF22456"/>
    </source>
</evidence>
<protein>
    <submittedName>
        <fullName evidence="13">Insulin-degrading enzyme, putative</fullName>
        <ecNumber evidence="13">3.4.24.56</ecNumber>
    </submittedName>
</protein>
<dbReference type="Pfam" id="PF05193">
    <property type="entry name" value="Peptidase_M16_C"/>
    <property type="match status" value="1"/>
</dbReference>
<dbReference type="InterPro" id="IPR001431">
    <property type="entry name" value="Pept_M16_Zn_BS"/>
</dbReference>
<keyword evidence="14" id="KW-1185">Reference proteome</keyword>
<dbReference type="InterPro" id="IPR011765">
    <property type="entry name" value="Pept_M16_N"/>
</dbReference>
<feature type="domain" description="Peptidase M16 C-terminal" evidence="10">
    <location>
        <begin position="187"/>
        <end position="366"/>
    </location>
</feature>
<sequence>MSIELSKVITPKTDQREYKLVKLQKNDMQILLISDPQIDKSAAAVNVNVGQYNDPKERQGLAHILEHMLFLGTEKYPDGSQFDKFLNDNSGYSNAYTSLDQTNYFFNCSNSSFKEALDRFAQFFIKPLFNADFVEREINAVHSENQKNLQQDLWREYQLIRSISNKDTVFNKFGTGNLETLNHPSIRDDLIKFYDSYYSSNLMKGVILSNSTLNELEQLAIDLFSNIPNKNLKPIQFTGKPFDNQNLQKLIKISPCKQENRMNILWIFDKDYTELYRNNPLQNISYLINHRGNKGLLNALINEGFAEDLKCRYKSRMILFSEIQIEIQLTQKGLQEYKKVLHYVFEYVKLLKEKANQKWIFDEKQKINVLKFNYNEQMEPINYVSKIASKMQYCKQEDILRFEAVEEEVFNQQQLQQTFEQIKIDNILINLISQQFKNEELNLEEYYYKTKYSIQDLEQDIIEDFKKERNQQLNLDIPQLNQFLPKSFDLIESENQQYPINLLKNEKLELWYKKDNQFRIPKVVFKLRIKNNDCGLGKNAQAQVLAELWISLFQEYTRELAYLGKTAGLETKIEFIDEIQLEIVGFSESIQTFIQQYLEKTTTFNPKEIQNKFEIHLDKLIKGKINFSKKPPYEQGRIYNLFILTTRTFSPKELSKEAQKVTFETFEKFNEQYLKNISLEIYLAGNLNQEKAIEITNLTSSIFFDQRNAKPIQRNQILDRRTVMLQNDIRNIYEVQLDECENNSYISIIFEFKQTKNIRNKVMLELLGNFLNDQFYTQLRTVEQLGYIIWSQIVEVRGVGHIRFIIQSSVQSPQYLASRIYDFLQQQNKQLDQYSEQQFQVLKNSVMVNIKEKDVNLTKETQRFFTQILTHNYQFDLRQLMLEKLNQIQINEFIQTFKQVLIQEKKVAEIHLISHQHKEQNDLLKKVSSPYTNLKVIESVEQFKLENSLHPDYYAKKD</sequence>
<keyword evidence="6" id="KW-0862">Zinc</keyword>
<dbReference type="PANTHER" id="PTHR43690:SF18">
    <property type="entry name" value="INSULIN-DEGRADING ENZYME-RELATED"/>
    <property type="match status" value="1"/>
</dbReference>
<dbReference type="PROSITE" id="PS00143">
    <property type="entry name" value="INSULINASE"/>
    <property type="match status" value="1"/>
</dbReference>
<proteinExistence type="inferred from homology"/>
<evidence type="ECO:0000256" key="5">
    <source>
        <dbReference type="ARBA" id="ARBA00022801"/>
    </source>
</evidence>
<dbReference type="GeneID" id="14906048"/>
<evidence type="ECO:0000256" key="7">
    <source>
        <dbReference type="ARBA" id="ARBA00023049"/>
    </source>
</evidence>
<gene>
    <name evidence="13" type="ORF">IMG5_145920</name>
</gene>
<evidence type="ECO:0000259" key="11">
    <source>
        <dbReference type="Pfam" id="PF16187"/>
    </source>
</evidence>
<evidence type="ECO:0000256" key="6">
    <source>
        <dbReference type="ARBA" id="ARBA00022833"/>
    </source>
</evidence>
<evidence type="ECO:0000256" key="8">
    <source>
        <dbReference type="RuleBase" id="RU004447"/>
    </source>
</evidence>
<dbReference type="STRING" id="857967.G0QXY5"/>
<organism evidence="13 14">
    <name type="scientific">Ichthyophthirius multifiliis</name>
    <name type="common">White spot disease agent</name>
    <name type="synonym">Ich</name>
    <dbReference type="NCBI Taxonomy" id="5932"/>
    <lineage>
        <taxon>Eukaryota</taxon>
        <taxon>Sar</taxon>
        <taxon>Alveolata</taxon>
        <taxon>Ciliophora</taxon>
        <taxon>Intramacronucleata</taxon>
        <taxon>Oligohymenophorea</taxon>
        <taxon>Hymenostomatida</taxon>
        <taxon>Ophryoglenina</taxon>
        <taxon>Ichthyophthirius</taxon>
    </lineage>
</organism>
<dbReference type="PANTHER" id="PTHR43690">
    <property type="entry name" value="NARDILYSIN"/>
    <property type="match status" value="1"/>
</dbReference>
<keyword evidence="3" id="KW-0645">Protease</keyword>
<feature type="domain" description="Peptidase M16 N-terminal" evidence="9">
    <location>
        <begin position="30"/>
        <end position="165"/>
    </location>
</feature>
<evidence type="ECO:0000256" key="3">
    <source>
        <dbReference type="ARBA" id="ARBA00022670"/>
    </source>
</evidence>
<dbReference type="EMBL" id="GL984091">
    <property type="protein sequence ID" value="EGR29937.1"/>
    <property type="molecule type" value="Genomic_DNA"/>
</dbReference>
<feature type="domain" description="Coenzyme PQQ synthesis protein F-like C-terminal lobe" evidence="12">
    <location>
        <begin position="766"/>
        <end position="864"/>
    </location>
</feature>
<comment type="similarity">
    <text evidence="2 8">Belongs to the peptidase M16 family.</text>
</comment>
<dbReference type="Gene3D" id="3.30.830.10">
    <property type="entry name" value="Metalloenzyme, LuxS/M16 peptidase-like"/>
    <property type="match status" value="4"/>
</dbReference>
<evidence type="ECO:0000259" key="10">
    <source>
        <dbReference type="Pfam" id="PF05193"/>
    </source>
</evidence>
<dbReference type="FunFam" id="3.30.830.10:FF:000005">
    <property type="entry name" value="nardilysin isoform X1"/>
    <property type="match status" value="1"/>
</dbReference>
<dbReference type="Pfam" id="PF00675">
    <property type="entry name" value="Peptidase_M16"/>
    <property type="match status" value="1"/>
</dbReference>
<dbReference type="OrthoDB" id="952271at2759"/>
<name>G0QXY5_ICHMU</name>
<evidence type="ECO:0000256" key="2">
    <source>
        <dbReference type="ARBA" id="ARBA00007261"/>
    </source>
</evidence>
<dbReference type="RefSeq" id="XP_004031173.1">
    <property type="nucleotide sequence ID" value="XM_004031125.1"/>
</dbReference>
<dbReference type="InterPro" id="IPR011249">
    <property type="entry name" value="Metalloenz_LuxS/M16"/>
</dbReference>
<dbReference type="GO" id="GO:0005737">
    <property type="term" value="C:cytoplasm"/>
    <property type="evidence" value="ECO:0007669"/>
    <property type="project" value="UniProtKB-ARBA"/>
</dbReference>